<name>A0A2I1CZG2_ASPC2</name>
<feature type="region of interest" description="Disordered" evidence="2">
    <location>
        <begin position="926"/>
        <end position="1134"/>
    </location>
</feature>
<evidence type="ECO:0000256" key="1">
    <source>
        <dbReference type="SAM" id="Coils"/>
    </source>
</evidence>
<dbReference type="AlphaFoldDB" id="A0A2I1CZG2"/>
<feature type="compositionally biased region" description="Low complexity" evidence="2">
    <location>
        <begin position="1124"/>
        <end position="1134"/>
    </location>
</feature>
<dbReference type="OrthoDB" id="4201669at2759"/>
<sequence length="1134" mass="126761">MEYVESNFEHAGDYEDRRKSGVSLPVANGKSSDSADGSQRRRSREIYAGYNQIRPSKARPDERSAVADGTTAEVPDVLHSTTRANDEFRVAKPHRTKRTNAKGLPIAMNKSSQLSEEDIFQLLINRLKVREENEAAATNIQRQMETHIAKLQEENNGLKAELETLGTQLEEQSAEAKTYRSRQELWKKKLARFKYFLNELGSDYKNIRGDAIQLRAARAACDKERKIIAEDIFDLKSRLAQTTSFVNTNKSRSTELENMIVLLQKELKNSDEKAAYTQQQLSKEFKRNASLESYIRSHSIHQAKGLELVRSGQLETSQKVESAFERIQIEWASSQRNVQSALGRTLEECLDLLRGMKDERVLERADFQRCHKIANEFTSQMNSITARLTEEIDRSTNVNDDTANTLKEQLQIAYHTVGTGSTLLEKLRENDESFRSMQQRLGDFMLNVEEVKQSLSGFELQETCLVKEMGRLGERISEVKIPDKIETFPAAGYVSIEEKQDLEGIIETLRSDLLLTGESVEAKDTEIETLKLSMSTITEKLLQEEQRTIQVIAESDDLKHKLEDMDTKVREQLSRASVIARDQTKAKFEQQMHQLSRGKADLEIHVEKLQEQLRDAQKNLEESKVSAKKEREDLECLMLKKEKQIHSLENSRTDDATKLAEKEVEIEKLQELETTNALEQADLQLRLEVANKKNSDLEAELAEISDKNLASSNDQQDRIESLQKETLKQSEMIEGVQKELDDANATKSTLESGKAKAKGEIHALLRRVQNADEWMRKIKDMIKSTGTAVPDEPFEETLTRLEKLLPSIRATKSRDTPSTHQPNGTTVGMTPNAAKNIVLASSPMLGGTAGQDLVQTTEVIYRTQSVQRNVASMSMEMNKVGPDWINGRTACVPDSQPSSIVPFSSIRQQLSPAPCSTPDSCDKGMAALFGTMPDKATPGSASAGRNGETGEGFPTREDHDASESNTKPVANKSNGQEATLKPKAVTFTASQPSPGGERHRSQNGASSQSGETEKPRPRANRRTYSKIRQSGASASARSQPHNASPAVSRNSSHLDNLGPIRIKKTKHSHESTPKGAQAVPEYLERKASPAKLASGSSRPGSINENQSSQKPPGRMARGRRTRGARYNARFNKEN</sequence>
<feature type="coiled-coil region" evidence="1">
    <location>
        <begin position="592"/>
        <end position="651"/>
    </location>
</feature>
<keyword evidence="1" id="KW-0175">Coiled coil</keyword>
<evidence type="ECO:0000256" key="2">
    <source>
        <dbReference type="SAM" id="MobiDB-lite"/>
    </source>
</evidence>
<feature type="compositionally biased region" description="Basic and acidic residues" evidence="2">
    <location>
        <begin position="7"/>
        <end position="19"/>
    </location>
</feature>
<dbReference type="GeneID" id="36547814"/>
<feature type="compositionally biased region" description="Low complexity" evidence="2">
    <location>
        <begin position="1028"/>
        <end position="1039"/>
    </location>
</feature>
<dbReference type="VEuPathDB" id="FungiDB:P168DRAFT_319565"/>
<evidence type="ECO:0008006" key="5">
    <source>
        <dbReference type="Google" id="ProtNLM"/>
    </source>
</evidence>
<dbReference type="Proteomes" id="UP000234254">
    <property type="component" value="Unassembled WGS sequence"/>
</dbReference>
<protein>
    <recommendedName>
        <fullName evidence="5">Rootletin</fullName>
    </recommendedName>
</protein>
<feature type="region of interest" description="Disordered" evidence="2">
    <location>
        <begin position="811"/>
        <end position="830"/>
    </location>
</feature>
<accession>A0A2I1CZG2</accession>
<evidence type="ECO:0000313" key="3">
    <source>
        <dbReference type="EMBL" id="PKY03017.1"/>
    </source>
</evidence>
<dbReference type="RefSeq" id="XP_024691611.1">
    <property type="nucleotide sequence ID" value="XM_024840290.1"/>
</dbReference>
<feature type="coiled-coil region" evidence="1">
    <location>
        <begin position="141"/>
        <end position="182"/>
    </location>
</feature>
<reference evidence="3" key="1">
    <citation type="submission" date="2016-12" db="EMBL/GenBank/DDBJ databases">
        <title>The genomes of Aspergillus section Nigri reveals drivers in fungal speciation.</title>
        <authorList>
            <consortium name="DOE Joint Genome Institute"/>
            <person name="Vesth T.C."/>
            <person name="Nybo J."/>
            <person name="Theobald S."/>
            <person name="Brandl J."/>
            <person name="Frisvad J.C."/>
            <person name="Nielsen K.F."/>
            <person name="Lyhne E.K."/>
            <person name="Kogle M.E."/>
            <person name="Kuo A."/>
            <person name="Riley R."/>
            <person name="Clum A."/>
            <person name="Nolan M."/>
            <person name="Lipzen A."/>
            <person name="Salamov A."/>
            <person name="Henrissat B."/>
            <person name="Wiebenga A."/>
            <person name="De vries R.P."/>
            <person name="Grigoriev I.V."/>
            <person name="Mortensen U.H."/>
            <person name="Andersen M.R."/>
            <person name="Baker S.E."/>
        </authorList>
    </citation>
    <scope>NUCLEOTIDE SEQUENCE</scope>
    <source>
        <strain evidence="3">IBT 28561</strain>
    </source>
</reference>
<keyword evidence="4" id="KW-1185">Reference proteome</keyword>
<feature type="compositionally biased region" description="Polar residues" evidence="2">
    <location>
        <begin position="963"/>
        <end position="977"/>
    </location>
</feature>
<comment type="caution">
    <text evidence="3">The sequence shown here is derived from an EMBL/GenBank/DDBJ whole genome shotgun (WGS) entry which is preliminary data.</text>
</comment>
<proteinExistence type="predicted"/>
<feature type="compositionally biased region" description="Polar residues" evidence="2">
    <location>
        <begin position="1094"/>
        <end position="1110"/>
    </location>
</feature>
<feature type="coiled-coil region" evidence="1">
    <location>
        <begin position="680"/>
        <end position="707"/>
    </location>
</feature>
<evidence type="ECO:0000313" key="4">
    <source>
        <dbReference type="Proteomes" id="UP000234254"/>
    </source>
</evidence>
<feature type="compositionally biased region" description="Polar residues" evidence="2">
    <location>
        <begin position="818"/>
        <end position="829"/>
    </location>
</feature>
<dbReference type="EMBL" id="MSFM01000008">
    <property type="protein sequence ID" value="PKY03017.1"/>
    <property type="molecule type" value="Genomic_DNA"/>
</dbReference>
<feature type="region of interest" description="Disordered" evidence="2">
    <location>
        <begin position="1"/>
        <end position="70"/>
    </location>
</feature>
<gene>
    <name evidence="3" type="ORF">P168DRAFT_319565</name>
</gene>
<organism evidence="3 4">
    <name type="scientific">Aspergillus campestris (strain IBT 28561)</name>
    <dbReference type="NCBI Taxonomy" id="1392248"/>
    <lineage>
        <taxon>Eukaryota</taxon>
        <taxon>Fungi</taxon>
        <taxon>Dikarya</taxon>
        <taxon>Ascomycota</taxon>
        <taxon>Pezizomycotina</taxon>
        <taxon>Eurotiomycetes</taxon>
        <taxon>Eurotiomycetidae</taxon>
        <taxon>Eurotiales</taxon>
        <taxon>Aspergillaceae</taxon>
        <taxon>Aspergillus</taxon>
        <taxon>Aspergillus subgen. Circumdati</taxon>
    </lineage>
</organism>
<feature type="compositionally biased region" description="Polar residues" evidence="2">
    <location>
        <begin position="1040"/>
        <end position="1054"/>
    </location>
</feature>